<feature type="domain" description="Galactosyltransferase C-terminal" evidence="3">
    <location>
        <begin position="168"/>
        <end position="229"/>
    </location>
</feature>
<dbReference type="Proteomes" id="UP000189545">
    <property type="component" value="Chromosome"/>
</dbReference>
<accession>A0A1S6HIL9</accession>
<reference evidence="4 5" key="1">
    <citation type="submission" date="2016-03" db="EMBL/GenBank/DDBJ databases">
        <title>Complete genome sequence of Shewanella psychrophila WP2, a deep sea bacterium isolated from west Pacific sediment.</title>
        <authorList>
            <person name="Xu G."/>
            <person name="Jian H."/>
        </authorList>
    </citation>
    <scope>NUCLEOTIDE SEQUENCE [LARGE SCALE GENOMIC DNA]</scope>
    <source>
        <strain evidence="4 5">WP2</strain>
    </source>
</reference>
<dbReference type="CDD" id="cd06420">
    <property type="entry name" value="GT2_Chondriotin_Pol_N"/>
    <property type="match status" value="1"/>
</dbReference>
<evidence type="ECO:0000313" key="5">
    <source>
        <dbReference type="Proteomes" id="UP000189545"/>
    </source>
</evidence>
<evidence type="ECO:0000256" key="1">
    <source>
        <dbReference type="ARBA" id="ARBA00022679"/>
    </source>
</evidence>
<name>A0A1S6HIL9_9GAMM</name>
<gene>
    <name evidence="4" type="ORF">Sps_00150</name>
</gene>
<evidence type="ECO:0000259" key="3">
    <source>
        <dbReference type="Pfam" id="PF02709"/>
    </source>
</evidence>
<dbReference type="EMBL" id="CP014782">
    <property type="protein sequence ID" value="AQS35370.1"/>
    <property type="molecule type" value="Genomic_DNA"/>
</dbReference>
<dbReference type="InterPro" id="IPR050834">
    <property type="entry name" value="Glycosyltransf_2"/>
</dbReference>
<protein>
    <submittedName>
        <fullName evidence="4">Glycosyl transferase</fullName>
    </submittedName>
</protein>
<dbReference type="InterPro" id="IPR029044">
    <property type="entry name" value="Nucleotide-diphossugar_trans"/>
</dbReference>
<organism evidence="4 5">
    <name type="scientific">Shewanella psychrophila</name>
    <dbReference type="NCBI Taxonomy" id="225848"/>
    <lineage>
        <taxon>Bacteria</taxon>
        <taxon>Pseudomonadati</taxon>
        <taxon>Pseudomonadota</taxon>
        <taxon>Gammaproteobacteria</taxon>
        <taxon>Alteromonadales</taxon>
        <taxon>Shewanellaceae</taxon>
        <taxon>Shewanella</taxon>
    </lineage>
</organism>
<dbReference type="KEGG" id="spsw:Sps_00150"/>
<dbReference type="Pfam" id="PF02709">
    <property type="entry name" value="Glyco_transf_7C"/>
    <property type="match status" value="1"/>
</dbReference>
<dbReference type="GO" id="GO:0016740">
    <property type="term" value="F:transferase activity"/>
    <property type="evidence" value="ECO:0007669"/>
    <property type="project" value="UniProtKB-KW"/>
</dbReference>
<dbReference type="Gene3D" id="3.90.550.10">
    <property type="entry name" value="Spore Coat Polysaccharide Biosynthesis Protein SpsA, Chain A"/>
    <property type="match status" value="1"/>
</dbReference>
<sequence length="266" mass="30274">MTVSLIITTYNWPKALDRVLKSTLIQSIKPDEIIIADDGSSETTKHVIDKYRAQTCISVIHSWQEDKGFRAARSRNKAISKSSMDYIILIDGDMVLERHFIADHITHSESGFFSVGKRVRLSENMTSKQLSLPCEISPFSKGISRGREHSIRLPFVSKLFSKTQINSVNSIQSCNIAFWKHDAININGFNNDFIGWGPEDQEFALRLLNNGILRKNIKFSAIAFHLHHKENSKGMLKVNTNIFKRCQAKKANWCKNGLNEFSKTKS</sequence>
<dbReference type="AlphaFoldDB" id="A0A1S6HIL9"/>
<keyword evidence="5" id="KW-1185">Reference proteome</keyword>
<evidence type="ECO:0000259" key="2">
    <source>
        <dbReference type="Pfam" id="PF00535"/>
    </source>
</evidence>
<dbReference type="PANTHER" id="PTHR43685">
    <property type="entry name" value="GLYCOSYLTRANSFERASE"/>
    <property type="match status" value="1"/>
</dbReference>
<proteinExistence type="predicted"/>
<feature type="domain" description="Glycosyltransferase 2-like" evidence="2">
    <location>
        <begin position="4"/>
        <end position="130"/>
    </location>
</feature>
<dbReference type="OrthoDB" id="9801954at2"/>
<dbReference type="Pfam" id="PF00535">
    <property type="entry name" value="Glycos_transf_2"/>
    <property type="match status" value="1"/>
</dbReference>
<dbReference type="InterPro" id="IPR001173">
    <property type="entry name" value="Glyco_trans_2-like"/>
</dbReference>
<keyword evidence="1 4" id="KW-0808">Transferase</keyword>
<dbReference type="PANTHER" id="PTHR43685:SF3">
    <property type="entry name" value="SLR2126 PROTEIN"/>
    <property type="match status" value="1"/>
</dbReference>
<dbReference type="RefSeq" id="WP_077750728.1">
    <property type="nucleotide sequence ID" value="NZ_CP014782.1"/>
</dbReference>
<dbReference type="SUPFAM" id="SSF53448">
    <property type="entry name" value="Nucleotide-diphospho-sugar transferases"/>
    <property type="match status" value="1"/>
</dbReference>
<evidence type="ECO:0000313" key="4">
    <source>
        <dbReference type="EMBL" id="AQS35370.1"/>
    </source>
</evidence>
<dbReference type="InterPro" id="IPR027791">
    <property type="entry name" value="Galactosyl_T_C"/>
</dbReference>
<dbReference type="STRING" id="225848.Sps_00150"/>